<evidence type="ECO:0000313" key="3">
    <source>
        <dbReference type="EMBL" id="WEK47384.1"/>
    </source>
</evidence>
<dbReference type="Proteomes" id="UP001218362">
    <property type="component" value="Chromosome"/>
</dbReference>
<accession>A0AAJ5X7E5</accession>
<feature type="domain" description="Cell wall hydrolase SleB" evidence="2">
    <location>
        <begin position="159"/>
        <end position="267"/>
    </location>
</feature>
<keyword evidence="3" id="KW-0378">Hydrolase</keyword>
<proteinExistence type="predicted"/>
<organism evidence="3 4">
    <name type="scientific">Candidatus Andeanibacterium colombiense</name>
    <dbReference type="NCBI Taxonomy" id="3121345"/>
    <lineage>
        <taxon>Bacteria</taxon>
        <taxon>Pseudomonadati</taxon>
        <taxon>Pseudomonadota</taxon>
        <taxon>Alphaproteobacteria</taxon>
        <taxon>Sphingomonadales</taxon>
        <taxon>Sphingomonadaceae</taxon>
        <taxon>Candidatus Andeanibacterium</taxon>
    </lineage>
</organism>
<feature type="region of interest" description="Disordered" evidence="1">
    <location>
        <begin position="362"/>
        <end position="382"/>
    </location>
</feature>
<dbReference type="GO" id="GO:0016787">
    <property type="term" value="F:hydrolase activity"/>
    <property type="evidence" value="ECO:0007669"/>
    <property type="project" value="UniProtKB-KW"/>
</dbReference>
<sequence length="382" mass="39492">MTQATALPDPPRPAAPRPVLRARRPRWSWSRAGSKQLGARLVALALAVAVPAFAAPGQWRPFELFGGAAAGAVKPMGFETPGESFPGSAFYYLADEPYLPPAGGSIAGAGSAGSFADSTADDTLGGPAAHPLFVGGNPADRARALQCMTMAIYYEAATESDAGQRAVAQVVLNRVAHPAFPNTVCGVVFQGSERATGCQFSFTCDGSLARAPARKFWDRAQQVAAAALSGAVYAPVGLATHYHTIYIHPYWADSLTNITTIGAHTFYRWRGAAGLLAAFSDRYAGGEPPAAPRAPSAGPDPAGALDPIQLARTYEQSLAAARAAALPVAAGSHAAGPALPPPVYSAEIQQRGGEELYKGDRLPGAGELTGAHAQSGQWIAHP</sequence>
<evidence type="ECO:0000313" key="4">
    <source>
        <dbReference type="Proteomes" id="UP001218362"/>
    </source>
</evidence>
<evidence type="ECO:0000256" key="1">
    <source>
        <dbReference type="SAM" id="MobiDB-lite"/>
    </source>
</evidence>
<protein>
    <submittedName>
        <fullName evidence="3">Cell wall hydrolase</fullName>
    </submittedName>
</protein>
<dbReference type="KEGG" id="acob:P0Y56_03605"/>
<gene>
    <name evidence="3" type="ORF">P0Y56_03605</name>
</gene>
<feature type="compositionally biased region" description="Polar residues" evidence="1">
    <location>
        <begin position="372"/>
        <end position="382"/>
    </location>
</feature>
<dbReference type="Gene3D" id="1.10.10.2520">
    <property type="entry name" value="Cell wall hydrolase SleB, domain 1"/>
    <property type="match status" value="1"/>
</dbReference>
<dbReference type="AlphaFoldDB" id="A0AAJ5X7E5"/>
<evidence type="ECO:0000259" key="2">
    <source>
        <dbReference type="Pfam" id="PF07486"/>
    </source>
</evidence>
<dbReference type="InterPro" id="IPR011105">
    <property type="entry name" value="Cell_wall_hydrolase_SleB"/>
</dbReference>
<reference evidence="3" key="1">
    <citation type="submission" date="2023-03" db="EMBL/GenBank/DDBJ databases">
        <title>Andean soil-derived lignocellulolytic bacterial consortium as a source of novel taxa and putative plastic-active enzymes.</title>
        <authorList>
            <person name="Diaz-Garcia L."/>
            <person name="Chuvochina M."/>
            <person name="Feuerriegel G."/>
            <person name="Bunk B."/>
            <person name="Sproer C."/>
            <person name="Streit W.R."/>
            <person name="Rodriguez L.M."/>
            <person name="Overmann J."/>
            <person name="Jimenez D.J."/>
        </authorList>
    </citation>
    <scope>NUCLEOTIDE SEQUENCE</scope>
    <source>
        <strain evidence="3">MAG 26</strain>
    </source>
</reference>
<dbReference type="InterPro" id="IPR042047">
    <property type="entry name" value="SleB_dom1"/>
</dbReference>
<dbReference type="EMBL" id="CP119316">
    <property type="protein sequence ID" value="WEK47384.1"/>
    <property type="molecule type" value="Genomic_DNA"/>
</dbReference>
<dbReference type="Pfam" id="PF07486">
    <property type="entry name" value="Hydrolase_2"/>
    <property type="match status" value="1"/>
</dbReference>
<feature type="region of interest" description="Disordered" evidence="1">
    <location>
        <begin position="1"/>
        <end position="22"/>
    </location>
</feature>
<name>A0AAJ5X7E5_9SPHN</name>